<dbReference type="PROSITE" id="PS51257">
    <property type="entry name" value="PROKAR_LIPOPROTEIN"/>
    <property type="match status" value="1"/>
</dbReference>
<dbReference type="InParanoid" id="B9S4K8"/>
<evidence type="ECO:0000256" key="1">
    <source>
        <dbReference type="ARBA" id="ARBA00005802"/>
    </source>
</evidence>
<dbReference type="Proteomes" id="UP000008311">
    <property type="component" value="Unassembled WGS sequence"/>
</dbReference>
<dbReference type="PRINTS" id="PR00877">
    <property type="entry name" value="MTPLANTPEC"/>
</dbReference>
<evidence type="ECO:0000313" key="5">
    <source>
        <dbReference type="Proteomes" id="UP000008311"/>
    </source>
</evidence>
<proteinExistence type="inferred from homology"/>
<sequence>MADTRGGSIACNDRCGCPVPCPGGTACRCRISQAAGGAGDAHSKCSCGEHCGCNPCTCPKGLETVGVGRASCKCGPGCTCATCAS</sequence>
<protein>
    <submittedName>
        <fullName evidence="4">EC protein III, putative</fullName>
    </submittedName>
</protein>
<organism evidence="4 5">
    <name type="scientific">Ricinus communis</name>
    <name type="common">Castor bean</name>
    <dbReference type="NCBI Taxonomy" id="3988"/>
    <lineage>
        <taxon>Eukaryota</taxon>
        <taxon>Viridiplantae</taxon>
        <taxon>Streptophyta</taxon>
        <taxon>Embryophyta</taxon>
        <taxon>Tracheophyta</taxon>
        <taxon>Spermatophyta</taxon>
        <taxon>Magnoliopsida</taxon>
        <taxon>eudicotyledons</taxon>
        <taxon>Gunneridae</taxon>
        <taxon>Pentapetalae</taxon>
        <taxon>rosids</taxon>
        <taxon>fabids</taxon>
        <taxon>Malpighiales</taxon>
        <taxon>Euphorbiaceae</taxon>
        <taxon>Acalyphoideae</taxon>
        <taxon>Acalypheae</taxon>
        <taxon>Ricinus</taxon>
    </lineage>
</organism>
<dbReference type="AlphaFoldDB" id="B9S4K8"/>
<dbReference type="InterPro" id="IPR000316">
    <property type="entry name" value="Metallthion_15"/>
</dbReference>
<keyword evidence="5" id="KW-1185">Reference proteome</keyword>
<dbReference type="OMA" id="TCATCAN"/>
<dbReference type="OrthoDB" id="1929463at2759"/>
<comment type="similarity">
    <text evidence="1">Belongs to the metallothionein superfamily. Type 15 family.</text>
</comment>
<keyword evidence="2" id="KW-0479">Metal-binding</keyword>
<dbReference type="STRING" id="3988.B9S4K8"/>
<accession>B9S4K8</accession>
<dbReference type="KEGG" id="rcu:8276667"/>
<gene>
    <name evidence="4" type="ORF">RCOM_0810020</name>
</gene>
<reference evidence="5" key="1">
    <citation type="journal article" date="2010" name="Nat. Biotechnol.">
        <title>Draft genome sequence of the oilseed species Ricinus communis.</title>
        <authorList>
            <person name="Chan A.P."/>
            <person name="Crabtree J."/>
            <person name="Zhao Q."/>
            <person name="Lorenzi H."/>
            <person name="Orvis J."/>
            <person name="Puiu D."/>
            <person name="Melake-Berhan A."/>
            <person name="Jones K.M."/>
            <person name="Redman J."/>
            <person name="Chen G."/>
            <person name="Cahoon E.B."/>
            <person name="Gedil M."/>
            <person name="Stanke M."/>
            <person name="Haas B.J."/>
            <person name="Wortman J.R."/>
            <person name="Fraser-Liggett C.M."/>
            <person name="Ravel J."/>
            <person name="Rabinowicz P.D."/>
        </authorList>
    </citation>
    <scope>NUCLEOTIDE SEQUENCE [LARGE SCALE GENOMIC DNA]</scope>
    <source>
        <strain evidence="5">cv. Hale</strain>
    </source>
</reference>
<dbReference type="EMBL" id="EQ973865">
    <property type="protein sequence ID" value="EEF41472.1"/>
    <property type="molecule type" value="Genomic_DNA"/>
</dbReference>
<dbReference type="PANTHER" id="PTHR48198:SF1">
    <property type="entry name" value="METALLOTHIONEIN-LIKE PROTEIN 4A-RELATED"/>
    <property type="match status" value="1"/>
</dbReference>
<evidence type="ECO:0000256" key="2">
    <source>
        <dbReference type="ARBA" id="ARBA00022723"/>
    </source>
</evidence>
<dbReference type="GO" id="GO:0008270">
    <property type="term" value="F:zinc ion binding"/>
    <property type="evidence" value="ECO:0007669"/>
    <property type="project" value="InterPro"/>
</dbReference>
<dbReference type="Pfam" id="PF02068">
    <property type="entry name" value="Metallothio_PEC"/>
    <property type="match status" value="1"/>
</dbReference>
<evidence type="ECO:0000256" key="3">
    <source>
        <dbReference type="ARBA" id="ARBA00022851"/>
    </source>
</evidence>
<dbReference type="eggNOG" id="ENOG502S74E">
    <property type="taxonomic scope" value="Eukaryota"/>
</dbReference>
<name>B9S4K8_RICCO</name>
<dbReference type="PANTHER" id="PTHR48198">
    <property type="entry name" value="EC PROTEIN HOMOLOG"/>
    <property type="match status" value="1"/>
</dbReference>
<evidence type="ECO:0000313" key="4">
    <source>
        <dbReference type="EMBL" id="EEF41472.1"/>
    </source>
</evidence>
<dbReference type="GO" id="GO:0006829">
    <property type="term" value="P:zinc ion transport"/>
    <property type="evidence" value="ECO:0000318"/>
    <property type="project" value="GO_Central"/>
</dbReference>
<keyword evidence="3" id="KW-0480">Metal-thiolate cluster</keyword>